<keyword evidence="6" id="KW-0051">Antiviral defense</keyword>
<evidence type="ECO:0000256" key="6">
    <source>
        <dbReference type="ARBA" id="ARBA00023118"/>
    </source>
</evidence>
<evidence type="ECO:0000256" key="8">
    <source>
        <dbReference type="SAM" id="Phobius"/>
    </source>
</evidence>
<evidence type="ECO:0000256" key="2">
    <source>
        <dbReference type="ARBA" id="ARBA00022475"/>
    </source>
</evidence>
<keyword evidence="5 8" id="KW-1133">Transmembrane helix</keyword>
<feature type="domain" description="Pycsar effector protein" evidence="9">
    <location>
        <begin position="9"/>
        <end position="149"/>
    </location>
</feature>
<proteinExistence type="predicted"/>
<feature type="transmembrane region" description="Helical" evidence="8">
    <location>
        <begin position="27"/>
        <end position="51"/>
    </location>
</feature>
<evidence type="ECO:0000256" key="3">
    <source>
        <dbReference type="ARBA" id="ARBA00022692"/>
    </source>
</evidence>
<accession>A0ABP6LFC6</accession>
<evidence type="ECO:0000259" key="9">
    <source>
        <dbReference type="Pfam" id="PF18967"/>
    </source>
</evidence>
<sequence>MLMTPAPILDHEATAVRAELARTDTKAGIILAFAGTSFSVLAALTVLASALAVPARVGLGVAVALLAAASAVTLTVIRPALPRRGRGGTGFTAAAFLDVDELLATLPDTATERARDVIRLSQIAHAKYRKLRLAVDLMLTALAVVVTSLPLGAL</sequence>
<dbReference type="EMBL" id="BAAAWD010000027">
    <property type="protein sequence ID" value="GAA3037521.1"/>
    <property type="molecule type" value="Genomic_DNA"/>
</dbReference>
<keyword evidence="7 8" id="KW-0472">Membrane</keyword>
<name>A0ABP6LFC6_9ACTN</name>
<evidence type="ECO:0000256" key="1">
    <source>
        <dbReference type="ARBA" id="ARBA00004236"/>
    </source>
</evidence>
<comment type="subcellular location">
    <subcellularLocation>
        <location evidence="1">Cell membrane</location>
    </subcellularLocation>
</comment>
<keyword evidence="4" id="KW-0547">Nucleotide-binding</keyword>
<evidence type="ECO:0000256" key="7">
    <source>
        <dbReference type="ARBA" id="ARBA00023136"/>
    </source>
</evidence>
<evidence type="ECO:0000256" key="5">
    <source>
        <dbReference type="ARBA" id="ARBA00022989"/>
    </source>
</evidence>
<protein>
    <recommendedName>
        <fullName evidence="9">Pycsar effector protein domain-containing protein</fullName>
    </recommendedName>
</protein>
<dbReference type="Pfam" id="PF18967">
    <property type="entry name" value="PycTM"/>
    <property type="match status" value="1"/>
</dbReference>
<feature type="transmembrane region" description="Helical" evidence="8">
    <location>
        <begin position="57"/>
        <end position="77"/>
    </location>
</feature>
<comment type="caution">
    <text evidence="10">The sequence shown here is derived from an EMBL/GenBank/DDBJ whole genome shotgun (WGS) entry which is preliminary data.</text>
</comment>
<evidence type="ECO:0000256" key="4">
    <source>
        <dbReference type="ARBA" id="ARBA00022741"/>
    </source>
</evidence>
<reference evidence="11" key="1">
    <citation type="journal article" date="2019" name="Int. J. Syst. Evol. Microbiol.">
        <title>The Global Catalogue of Microorganisms (GCM) 10K type strain sequencing project: providing services to taxonomists for standard genome sequencing and annotation.</title>
        <authorList>
            <consortium name="The Broad Institute Genomics Platform"/>
            <consortium name="The Broad Institute Genome Sequencing Center for Infectious Disease"/>
            <person name="Wu L."/>
            <person name="Ma J."/>
        </authorList>
    </citation>
    <scope>NUCLEOTIDE SEQUENCE [LARGE SCALE GENOMIC DNA]</scope>
    <source>
        <strain evidence="11">JCM 3106</strain>
    </source>
</reference>
<evidence type="ECO:0000313" key="11">
    <source>
        <dbReference type="Proteomes" id="UP001499930"/>
    </source>
</evidence>
<keyword evidence="3 8" id="KW-0812">Transmembrane</keyword>
<dbReference type="Proteomes" id="UP001499930">
    <property type="component" value="Unassembled WGS sequence"/>
</dbReference>
<organism evidence="10 11">
    <name type="scientific">Streptosporangium longisporum</name>
    <dbReference type="NCBI Taxonomy" id="46187"/>
    <lineage>
        <taxon>Bacteria</taxon>
        <taxon>Bacillati</taxon>
        <taxon>Actinomycetota</taxon>
        <taxon>Actinomycetes</taxon>
        <taxon>Streptosporangiales</taxon>
        <taxon>Streptosporangiaceae</taxon>
        <taxon>Streptosporangium</taxon>
    </lineage>
</organism>
<feature type="transmembrane region" description="Helical" evidence="8">
    <location>
        <begin position="133"/>
        <end position="153"/>
    </location>
</feature>
<gene>
    <name evidence="10" type="ORF">GCM10017559_76750</name>
</gene>
<keyword evidence="11" id="KW-1185">Reference proteome</keyword>
<evidence type="ECO:0000313" key="10">
    <source>
        <dbReference type="EMBL" id="GAA3037521.1"/>
    </source>
</evidence>
<dbReference type="InterPro" id="IPR043760">
    <property type="entry name" value="PycTM_dom"/>
</dbReference>
<keyword evidence="2" id="KW-1003">Cell membrane</keyword>